<dbReference type="GO" id="GO:0005543">
    <property type="term" value="F:phospholipid binding"/>
    <property type="evidence" value="ECO:0007669"/>
    <property type="project" value="TreeGrafter"/>
</dbReference>
<evidence type="ECO:0000313" key="3">
    <source>
        <dbReference type="EMBL" id="EJT46626.1"/>
    </source>
</evidence>
<evidence type="ECO:0000256" key="1">
    <source>
        <dbReference type="SAM" id="MobiDB-lite"/>
    </source>
</evidence>
<dbReference type="SUPFAM" id="SSF48464">
    <property type="entry name" value="ENTH/VHS domain"/>
    <property type="match status" value="1"/>
</dbReference>
<feature type="compositionally biased region" description="Low complexity" evidence="1">
    <location>
        <begin position="280"/>
        <end position="303"/>
    </location>
</feature>
<reference evidence="3 4" key="1">
    <citation type="journal article" date="2012" name="Eukaryot. Cell">
        <title>Draft genome sequence of CBS 2479, the standard type strain of Trichosporon asahii.</title>
        <authorList>
            <person name="Yang R.Y."/>
            <person name="Li H.T."/>
            <person name="Zhu H."/>
            <person name="Zhou G.P."/>
            <person name="Wang M."/>
            <person name="Wang L."/>
        </authorList>
    </citation>
    <scope>NUCLEOTIDE SEQUENCE [LARGE SCALE GENOMIC DNA]</scope>
    <source>
        <strain evidence="4">ATCC 90039 / CBS 2479 / JCM 2466 / KCTC 7840 / NCYC 2677 / UAMH 7654</strain>
    </source>
</reference>
<feature type="compositionally biased region" description="Low complexity" evidence="1">
    <location>
        <begin position="431"/>
        <end position="453"/>
    </location>
</feature>
<dbReference type="GO" id="GO:0030276">
    <property type="term" value="F:clathrin binding"/>
    <property type="evidence" value="ECO:0007669"/>
    <property type="project" value="TreeGrafter"/>
</dbReference>
<dbReference type="InterPro" id="IPR013809">
    <property type="entry name" value="ENTH"/>
</dbReference>
<dbReference type="Gene3D" id="1.25.40.90">
    <property type="match status" value="2"/>
</dbReference>
<evidence type="ECO:0000313" key="4">
    <source>
        <dbReference type="Proteomes" id="UP000002748"/>
    </source>
</evidence>
<dbReference type="GO" id="GO:0005768">
    <property type="term" value="C:endosome"/>
    <property type="evidence" value="ECO:0007669"/>
    <property type="project" value="TreeGrafter"/>
</dbReference>
<dbReference type="KEGG" id="tasa:A1Q1_04803"/>
<feature type="domain" description="ENTH" evidence="2">
    <location>
        <begin position="1"/>
        <end position="139"/>
    </location>
</feature>
<dbReference type="SMART" id="SM00273">
    <property type="entry name" value="ENTH"/>
    <property type="match status" value="1"/>
</dbReference>
<dbReference type="PANTHER" id="PTHR12276:SF45">
    <property type="entry name" value="CLATHRIN INTERACTOR 1"/>
    <property type="match status" value="1"/>
</dbReference>
<feature type="region of interest" description="Disordered" evidence="1">
    <location>
        <begin position="152"/>
        <end position="303"/>
    </location>
</feature>
<dbReference type="InterPro" id="IPR008942">
    <property type="entry name" value="ENTH_VHS"/>
</dbReference>
<feature type="compositionally biased region" description="Gly residues" evidence="1">
    <location>
        <begin position="175"/>
        <end position="184"/>
    </location>
</feature>
<protein>
    <submittedName>
        <fullName evidence="3">Ent3p protein</fullName>
    </submittedName>
</protein>
<feature type="region of interest" description="Disordered" evidence="1">
    <location>
        <begin position="337"/>
        <end position="460"/>
    </location>
</feature>
<dbReference type="AlphaFoldDB" id="J5SNI3"/>
<dbReference type="GO" id="GO:0005829">
    <property type="term" value="C:cytosol"/>
    <property type="evidence" value="ECO:0007669"/>
    <property type="project" value="GOC"/>
</dbReference>
<organism evidence="3 4">
    <name type="scientific">Trichosporon asahii var. asahii (strain ATCC 90039 / CBS 2479 / JCM 2466 / KCTC 7840 / NBRC 103889/ NCYC 2677 / UAMH 7654)</name>
    <name type="common">Yeast</name>
    <dbReference type="NCBI Taxonomy" id="1186058"/>
    <lineage>
        <taxon>Eukaryota</taxon>
        <taxon>Fungi</taxon>
        <taxon>Dikarya</taxon>
        <taxon>Basidiomycota</taxon>
        <taxon>Agaricomycotina</taxon>
        <taxon>Tremellomycetes</taxon>
        <taxon>Trichosporonales</taxon>
        <taxon>Trichosporonaceae</taxon>
        <taxon>Trichosporon</taxon>
    </lineage>
</organism>
<dbReference type="EMBL" id="ALBS01000283">
    <property type="protein sequence ID" value="EJT46626.1"/>
    <property type="molecule type" value="Genomic_DNA"/>
</dbReference>
<dbReference type="GO" id="GO:0006895">
    <property type="term" value="P:Golgi to endosome transport"/>
    <property type="evidence" value="ECO:0007669"/>
    <property type="project" value="TreeGrafter"/>
</dbReference>
<feature type="compositionally biased region" description="Basic and acidic residues" evidence="1">
    <location>
        <begin position="234"/>
        <end position="244"/>
    </location>
</feature>
<evidence type="ECO:0000259" key="2">
    <source>
        <dbReference type="PROSITE" id="PS50942"/>
    </source>
</evidence>
<dbReference type="Pfam" id="PF01417">
    <property type="entry name" value="ENTH"/>
    <property type="match status" value="1"/>
</dbReference>
<dbReference type="OrthoDB" id="4033880at2759"/>
<accession>J5SNI3</accession>
<dbReference type="PROSITE" id="PS50942">
    <property type="entry name" value="ENTH"/>
    <property type="match status" value="1"/>
</dbReference>
<dbReference type="GO" id="GO:0030125">
    <property type="term" value="C:clathrin vesicle coat"/>
    <property type="evidence" value="ECO:0007669"/>
    <property type="project" value="TreeGrafter"/>
</dbReference>
<dbReference type="GO" id="GO:0005886">
    <property type="term" value="C:plasma membrane"/>
    <property type="evidence" value="ECO:0007669"/>
    <property type="project" value="TreeGrafter"/>
</dbReference>
<feature type="compositionally biased region" description="Low complexity" evidence="1">
    <location>
        <begin position="376"/>
        <end position="393"/>
    </location>
</feature>
<dbReference type="GeneID" id="25988315"/>
<feature type="compositionally biased region" description="Basic and acidic residues" evidence="1">
    <location>
        <begin position="410"/>
        <end position="424"/>
    </location>
</feature>
<dbReference type="RefSeq" id="XP_014178516.1">
    <property type="nucleotide sequence ID" value="XM_014323041.1"/>
</dbReference>
<gene>
    <name evidence="3" type="ORF">A1Q1_04803</name>
</gene>
<dbReference type="PANTHER" id="PTHR12276">
    <property type="entry name" value="EPSIN/ENT-RELATED"/>
    <property type="match status" value="1"/>
</dbReference>
<name>J5SNI3_TRIAS</name>
<dbReference type="VEuPathDB" id="FungiDB:A1Q1_04803"/>
<feature type="compositionally biased region" description="Low complexity" evidence="1">
    <location>
        <begin position="337"/>
        <end position="364"/>
    </location>
</feature>
<dbReference type="GO" id="GO:0006897">
    <property type="term" value="P:endocytosis"/>
    <property type="evidence" value="ECO:0007669"/>
    <property type="project" value="TreeGrafter"/>
</dbReference>
<sequence>MANKASQITMYDVKSYYNQAKNMVLNIPEMEAKVREATNEDPCQQFNEIMPTIYSRFMEKEAREWRQIYKALTLLEYLVKHGSERVVDDALRNRANEIAQLLSDVDKIRTERRKARANRTKYQGVEGGMFNTATGSRYGGFGSDSFGRGGGGGGGSGFGGSSSGGFGGDEYRGGSSSGYGGRSGGFRESERRQSYDEYEGADNFDEPPRRTSSARTNSTNPPSRSNSTQPPKPVPKEQPKKEVNLFDFDDEPAAPAAAPAAPAAAAPAIDAFGDDDFDDFQSASSPAPAASATTSPAPAAAPAASANANLFALLEANKPQASAPAPAFNMGSMASALPAASTPSMTSTPSYTSPPVASPALSSGSGMGSMGGMGMAGKPAATPAASKPAAKGSAFDDLWTTSLGAPSKPNTEKKTIGQMEKEHATSGLWGASKPSQPQQPQQSQAQKQAAAASGFDDLLL</sequence>
<feature type="compositionally biased region" description="Gly residues" evidence="1">
    <location>
        <begin position="365"/>
        <end position="375"/>
    </location>
</feature>
<dbReference type="HOGENOM" id="CLU_040577_0_0_1"/>
<dbReference type="Proteomes" id="UP000002748">
    <property type="component" value="Unassembled WGS sequence"/>
</dbReference>
<feature type="compositionally biased region" description="Basic and acidic residues" evidence="1">
    <location>
        <begin position="185"/>
        <end position="195"/>
    </location>
</feature>
<feature type="compositionally biased region" description="Acidic residues" evidence="1">
    <location>
        <begin position="196"/>
        <end position="205"/>
    </location>
</feature>
<proteinExistence type="predicted"/>
<feature type="compositionally biased region" description="Low complexity" evidence="1">
    <location>
        <begin position="215"/>
        <end position="229"/>
    </location>
</feature>
<feature type="compositionally biased region" description="Low complexity" evidence="1">
    <location>
        <begin position="253"/>
        <end position="271"/>
    </location>
</feature>
<feature type="compositionally biased region" description="Gly residues" evidence="1">
    <location>
        <begin position="152"/>
        <end position="168"/>
    </location>
</feature>
<comment type="caution">
    <text evidence="3">The sequence shown here is derived from an EMBL/GenBank/DDBJ whole genome shotgun (WGS) entry which is preliminary data.</text>
</comment>